<dbReference type="Gene3D" id="2.70.70.10">
    <property type="entry name" value="Glucose Permease (Domain IIA)"/>
    <property type="match status" value="1"/>
</dbReference>
<name>A0ABM7T3P4_9CLOT</name>
<keyword evidence="5" id="KW-0598">Phosphotransferase system</keyword>
<evidence type="ECO:0000313" key="9">
    <source>
        <dbReference type="Proteomes" id="UP000824633"/>
    </source>
</evidence>
<keyword evidence="9" id="KW-1185">Reference proteome</keyword>
<evidence type="ECO:0000256" key="1">
    <source>
        <dbReference type="ARBA" id="ARBA00004496"/>
    </source>
</evidence>
<gene>
    <name evidence="8" type="ORF">psyc5s11_16030</name>
</gene>
<dbReference type="InterPro" id="IPR001127">
    <property type="entry name" value="PTS_EIIA_1_perm"/>
</dbReference>
<evidence type="ECO:0000256" key="5">
    <source>
        <dbReference type="ARBA" id="ARBA00022683"/>
    </source>
</evidence>
<dbReference type="PANTHER" id="PTHR45008">
    <property type="entry name" value="PTS SYSTEM GLUCOSE-SPECIFIC EIIA COMPONENT"/>
    <property type="match status" value="1"/>
</dbReference>
<dbReference type="PROSITE" id="PS00371">
    <property type="entry name" value="PTS_EIIA_TYPE_1_HIS"/>
    <property type="match status" value="1"/>
</dbReference>
<evidence type="ECO:0000256" key="3">
    <source>
        <dbReference type="ARBA" id="ARBA00022597"/>
    </source>
</evidence>
<dbReference type="NCBIfam" id="TIGR00830">
    <property type="entry name" value="PTBA"/>
    <property type="match status" value="1"/>
</dbReference>
<accession>A0ABM7T3P4</accession>
<reference evidence="9" key="1">
    <citation type="submission" date="2021-07" db="EMBL/GenBank/DDBJ databases">
        <title>Complete genome sequencing of a Clostridium isolate.</title>
        <authorList>
            <person name="Ueki A."/>
            <person name="Tonouchi A."/>
        </authorList>
    </citation>
    <scope>NUCLEOTIDE SEQUENCE [LARGE SCALE GENOMIC DNA]</scope>
    <source>
        <strain evidence="9">C5S11</strain>
    </source>
</reference>
<protein>
    <submittedName>
        <fullName evidence="8">PTS glucose transporter subunit IIA</fullName>
    </submittedName>
</protein>
<comment type="subcellular location">
    <subcellularLocation>
        <location evidence="1">Cytoplasm</location>
    </subcellularLocation>
</comment>
<proteinExistence type="predicted"/>
<dbReference type="SUPFAM" id="SSF51261">
    <property type="entry name" value="Duplicated hybrid motif"/>
    <property type="match status" value="1"/>
</dbReference>
<feature type="domain" description="PTS EIIA type-1" evidence="7">
    <location>
        <begin position="56"/>
        <end position="160"/>
    </location>
</feature>
<dbReference type="PROSITE" id="PS51093">
    <property type="entry name" value="PTS_EIIA_TYPE_1"/>
    <property type="match status" value="1"/>
</dbReference>
<dbReference type="InterPro" id="IPR050890">
    <property type="entry name" value="PTS_EIIA_component"/>
</dbReference>
<keyword evidence="6" id="KW-0418">Kinase</keyword>
<keyword evidence="3 8" id="KW-0762">Sugar transport</keyword>
<dbReference type="PANTHER" id="PTHR45008:SF1">
    <property type="entry name" value="PTS SYSTEM GLUCOSE-SPECIFIC EIIA COMPONENT"/>
    <property type="match status" value="1"/>
</dbReference>
<evidence type="ECO:0000256" key="6">
    <source>
        <dbReference type="ARBA" id="ARBA00022777"/>
    </source>
</evidence>
<evidence type="ECO:0000313" key="8">
    <source>
        <dbReference type="EMBL" id="BCZ45536.1"/>
    </source>
</evidence>
<dbReference type="InterPro" id="IPR011055">
    <property type="entry name" value="Dup_hybrid_motif"/>
</dbReference>
<sequence length="182" mass="20095">MRLILGTYISYFSLIMDEFLEGEMIKILGFLKKEKSSSDIVAVCNAVMFPIEEVNDQVFSQKLMGNGVAFKLLNNIISSPCEGGLTTIFPTGHAFGITRSDGVEILVHIGIDTVNLEGEGFTILSKQGKKVKCGEPIIELNLDLLKEKNVDLSTMLIITNSSDKDIKFVEYGQVSNKQKINL</sequence>
<evidence type="ECO:0000256" key="2">
    <source>
        <dbReference type="ARBA" id="ARBA00022448"/>
    </source>
</evidence>
<organism evidence="8 9">
    <name type="scientific">Clostridium gelidum</name>
    <dbReference type="NCBI Taxonomy" id="704125"/>
    <lineage>
        <taxon>Bacteria</taxon>
        <taxon>Bacillati</taxon>
        <taxon>Bacillota</taxon>
        <taxon>Clostridia</taxon>
        <taxon>Eubacteriales</taxon>
        <taxon>Clostridiaceae</taxon>
        <taxon>Clostridium</taxon>
    </lineage>
</organism>
<dbReference type="EMBL" id="AP024849">
    <property type="protein sequence ID" value="BCZ45536.1"/>
    <property type="molecule type" value="Genomic_DNA"/>
</dbReference>
<dbReference type="Proteomes" id="UP000824633">
    <property type="component" value="Chromosome"/>
</dbReference>
<dbReference type="Pfam" id="PF00358">
    <property type="entry name" value="PTS_EIIA_1"/>
    <property type="match status" value="1"/>
</dbReference>
<evidence type="ECO:0000256" key="4">
    <source>
        <dbReference type="ARBA" id="ARBA00022679"/>
    </source>
</evidence>
<keyword evidence="4" id="KW-0808">Transferase</keyword>
<keyword evidence="2" id="KW-0813">Transport</keyword>
<evidence type="ECO:0000259" key="7">
    <source>
        <dbReference type="PROSITE" id="PS51093"/>
    </source>
</evidence>